<organism evidence="1 2">
    <name type="scientific">Porites lobata</name>
    <dbReference type="NCBI Taxonomy" id="104759"/>
    <lineage>
        <taxon>Eukaryota</taxon>
        <taxon>Metazoa</taxon>
        <taxon>Cnidaria</taxon>
        <taxon>Anthozoa</taxon>
        <taxon>Hexacorallia</taxon>
        <taxon>Scleractinia</taxon>
        <taxon>Fungiina</taxon>
        <taxon>Poritidae</taxon>
        <taxon>Porites</taxon>
    </lineage>
</organism>
<evidence type="ECO:0000313" key="2">
    <source>
        <dbReference type="Proteomes" id="UP001159405"/>
    </source>
</evidence>
<name>A0ABN8QMC3_9CNID</name>
<comment type="caution">
    <text evidence="1">The sequence shown here is derived from an EMBL/GenBank/DDBJ whole genome shotgun (WGS) entry which is preliminary data.</text>
</comment>
<proteinExistence type="predicted"/>
<keyword evidence="2" id="KW-1185">Reference proteome</keyword>
<gene>
    <name evidence="1" type="ORF">PLOB_00008584</name>
</gene>
<sequence>MRKDFGRAFRIVGLDGGRLVKSCLLSSCLNENITNGTGGVCSIRSYRRFRDKITRQRHLVIVQFDALDNEGYNIYLFHKPISNIIL</sequence>
<protein>
    <submittedName>
        <fullName evidence="1">Uncharacterized protein</fullName>
    </submittedName>
</protein>
<dbReference type="EMBL" id="CALNXK010000140">
    <property type="protein sequence ID" value="CAH3167299.1"/>
    <property type="molecule type" value="Genomic_DNA"/>
</dbReference>
<evidence type="ECO:0000313" key="1">
    <source>
        <dbReference type="EMBL" id="CAH3167299.1"/>
    </source>
</evidence>
<reference evidence="1 2" key="1">
    <citation type="submission" date="2022-05" db="EMBL/GenBank/DDBJ databases">
        <authorList>
            <consortium name="Genoscope - CEA"/>
            <person name="William W."/>
        </authorList>
    </citation>
    <scope>NUCLEOTIDE SEQUENCE [LARGE SCALE GENOMIC DNA]</scope>
</reference>
<dbReference type="Proteomes" id="UP001159405">
    <property type="component" value="Unassembled WGS sequence"/>
</dbReference>
<accession>A0ABN8QMC3</accession>